<protein>
    <submittedName>
        <fullName evidence="2">Uncharacterized protein</fullName>
    </submittedName>
</protein>
<name>A7ESX2_SCLS1</name>
<dbReference type="EMBL" id="CH476631">
    <property type="protein sequence ID" value="EDN92564.1"/>
    <property type="molecule type" value="Genomic_DNA"/>
</dbReference>
<reference evidence="3" key="1">
    <citation type="journal article" date="2011" name="PLoS Genet.">
        <title>Genomic analysis of the necrotrophic fungal pathogens Sclerotinia sclerotiorum and Botrytis cinerea.</title>
        <authorList>
            <person name="Amselem J."/>
            <person name="Cuomo C.A."/>
            <person name="van Kan J.A."/>
            <person name="Viaud M."/>
            <person name="Benito E.P."/>
            <person name="Couloux A."/>
            <person name="Coutinho P.M."/>
            <person name="de Vries R.P."/>
            <person name="Dyer P.S."/>
            <person name="Fillinger S."/>
            <person name="Fournier E."/>
            <person name="Gout L."/>
            <person name="Hahn M."/>
            <person name="Kohn L."/>
            <person name="Lapalu N."/>
            <person name="Plummer K.M."/>
            <person name="Pradier J.M."/>
            <person name="Quevillon E."/>
            <person name="Sharon A."/>
            <person name="Simon A."/>
            <person name="ten Have A."/>
            <person name="Tudzynski B."/>
            <person name="Tudzynski P."/>
            <person name="Wincker P."/>
            <person name="Andrew M."/>
            <person name="Anthouard V."/>
            <person name="Beever R.E."/>
            <person name="Beffa R."/>
            <person name="Benoit I."/>
            <person name="Bouzid O."/>
            <person name="Brault B."/>
            <person name="Chen Z."/>
            <person name="Choquer M."/>
            <person name="Collemare J."/>
            <person name="Cotton P."/>
            <person name="Danchin E.G."/>
            <person name="Da Silva C."/>
            <person name="Gautier A."/>
            <person name="Giraud C."/>
            <person name="Giraud T."/>
            <person name="Gonzalez C."/>
            <person name="Grossetete S."/>
            <person name="Guldener U."/>
            <person name="Henrissat B."/>
            <person name="Howlett B.J."/>
            <person name="Kodira C."/>
            <person name="Kretschmer M."/>
            <person name="Lappartient A."/>
            <person name="Leroch M."/>
            <person name="Levis C."/>
            <person name="Mauceli E."/>
            <person name="Neuveglise C."/>
            <person name="Oeser B."/>
            <person name="Pearson M."/>
            <person name="Poulain J."/>
            <person name="Poussereau N."/>
            <person name="Quesneville H."/>
            <person name="Rascle C."/>
            <person name="Schumacher J."/>
            <person name="Segurens B."/>
            <person name="Sexton A."/>
            <person name="Silva E."/>
            <person name="Sirven C."/>
            <person name="Soanes D.M."/>
            <person name="Talbot N.J."/>
            <person name="Templeton M."/>
            <person name="Yandava C."/>
            <person name="Yarden O."/>
            <person name="Zeng Q."/>
            <person name="Rollins J.A."/>
            <person name="Lebrun M.H."/>
            <person name="Dickman M."/>
        </authorList>
    </citation>
    <scope>NUCLEOTIDE SEQUENCE [LARGE SCALE GENOMIC DNA]</scope>
    <source>
        <strain evidence="3">ATCC 18683 / 1980 / Ss-1</strain>
    </source>
</reference>
<dbReference type="RefSeq" id="XP_001590687.1">
    <property type="nucleotide sequence ID" value="XM_001590637.1"/>
</dbReference>
<dbReference type="InParanoid" id="A7ESX2"/>
<dbReference type="HOGENOM" id="CLU_3107826_0_0_1"/>
<evidence type="ECO:0000313" key="2">
    <source>
        <dbReference type="EMBL" id="EDN92564.1"/>
    </source>
</evidence>
<dbReference type="KEGG" id="ssl:SS1G_08427"/>
<evidence type="ECO:0000313" key="3">
    <source>
        <dbReference type="Proteomes" id="UP000001312"/>
    </source>
</evidence>
<proteinExistence type="predicted"/>
<dbReference type="Proteomes" id="UP000001312">
    <property type="component" value="Unassembled WGS sequence"/>
</dbReference>
<accession>A7ESX2</accession>
<organism evidence="2 3">
    <name type="scientific">Sclerotinia sclerotiorum (strain ATCC 18683 / 1980 / Ss-1)</name>
    <name type="common">White mold</name>
    <name type="synonym">Whetzelinia sclerotiorum</name>
    <dbReference type="NCBI Taxonomy" id="665079"/>
    <lineage>
        <taxon>Eukaryota</taxon>
        <taxon>Fungi</taxon>
        <taxon>Dikarya</taxon>
        <taxon>Ascomycota</taxon>
        <taxon>Pezizomycotina</taxon>
        <taxon>Leotiomycetes</taxon>
        <taxon>Helotiales</taxon>
        <taxon>Sclerotiniaceae</taxon>
        <taxon>Sclerotinia</taxon>
    </lineage>
</organism>
<dbReference type="AlphaFoldDB" id="A7ESX2"/>
<keyword evidence="3" id="KW-1185">Reference proteome</keyword>
<feature type="compositionally biased region" description="Basic and acidic residues" evidence="1">
    <location>
        <begin position="42"/>
        <end position="51"/>
    </location>
</feature>
<gene>
    <name evidence="2" type="ORF">SS1G_08427</name>
</gene>
<dbReference type="GeneID" id="5486578"/>
<feature type="region of interest" description="Disordered" evidence="1">
    <location>
        <begin position="32"/>
        <end position="51"/>
    </location>
</feature>
<evidence type="ECO:0000256" key="1">
    <source>
        <dbReference type="SAM" id="MobiDB-lite"/>
    </source>
</evidence>
<sequence length="51" mass="6073">MGICRNVTISQSVDVVNRFYDAIDDGFREQEVRSKNVRKERKKEERKEGKK</sequence>